<protein>
    <submittedName>
        <fullName evidence="1">Uncharacterized protein</fullName>
    </submittedName>
</protein>
<keyword evidence="2" id="KW-1185">Reference proteome</keyword>
<gene>
    <name evidence="1" type="ORF">H5V44_17150</name>
</gene>
<dbReference type="EMBL" id="JACKXD010000010">
    <property type="protein sequence ID" value="MBB6647987.1"/>
    <property type="molecule type" value="Genomic_DNA"/>
</dbReference>
<comment type="caution">
    <text evidence="1">The sequence shown here is derived from an EMBL/GenBank/DDBJ whole genome shotgun (WGS) entry which is preliminary data.</text>
</comment>
<reference evidence="1 2" key="1">
    <citation type="submission" date="2020-08" db="EMBL/GenBank/DDBJ databases">
        <authorList>
            <person name="Seo M.-J."/>
        </authorList>
    </citation>
    <scope>NUCLEOTIDE SEQUENCE [LARGE SCALE GENOMIC DNA]</scope>
    <source>
        <strain evidence="1 2">MBLA0160</strain>
    </source>
</reference>
<evidence type="ECO:0000313" key="1">
    <source>
        <dbReference type="EMBL" id="MBB6647987.1"/>
    </source>
</evidence>
<accession>A0A7J9SP27</accession>
<name>A0A7J9SP27_9EURY</name>
<sequence>MLLTCNRCGTEFDTHRDHPAGRYASTTRCPDCGCDHDVDDRPAPTPAPTEVAADGGRGLVEQLAEASDGEVHIHLHQE</sequence>
<dbReference type="RefSeq" id="WP_185194361.1">
    <property type="nucleotide sequence ID" value="NZ_JACKXD010000010.1"/>
</dbReference>
<dbReference type="AlphaFoldDB" id="A0A7J9SP27"/>
<dbReference type="Proteomes" id="UP000546257">
    <property type="component" value="Unassembled WGS sequence"/>
</dbReference>
<organism evidence="1 2">
    <name type="scientific">Halobellus ruber</name>
    <dbReference type="NCBI Taxonomy" id="2761102"/>
    <lineage>
        <taxon>Archaea</taxon>
        <taxon>Methanobacteriati</taxon>
        <taxon>Methanobacteriota</taxon>
        <taxon>Stenosarchaea group</taxon>
        <taxon>Halobacteria</taxon>
        <taxon>Halobacteriales</taxon>
        <taxon>Haloferacaceae</taxon>
        <taxon>Halobellus</taxon>
    </lineage>
</organism>
<evidence type="ECO:0000313" key="2">
    <source>
        <dbReference type="Proteomes" id="UP000546257"/>
    </source>
</evidence>
<proteinExistence type="predicted"/>